<dbReference type="InterPro" id="IPR013325">
    <property type="entry name" value="RNA_pol_sigma_r2"/>
</dbReference>
<dbReference type="GO" id="GO:0006352">
    <property type="term" value="P:DNA-templated transcription initiation"/>
    <property type="evidence" value="ECO:0007669"/>
    <property type="project" value="InterPro"/>
</dbReference>
<keyword evidence="2 6" id="KW-0805">Transcription regulation</keyword>
<dbReference type="InterPro" id="IPR013324">
    <property type="entry name" value="RNA_pol_sigma_r3/r4-like"/>
</dbReference>
<gene>
    <name evidence="9" type="ORF">SAMN05443639_11279</name>
</gene>
<protein>
    <recommendedName>
        <fullName evidence="6">RNA polymerase sigma factor</fullName>
    </recommendedName>
</protein>
<keyword evidence="5 6" id="KW-0804">Transcription</keyword>
<organism evidence="9 10">
    <name type="scientific">Stigmatella erecta</name>
    <dbReference type="NCBI Taxonomy" id="83460"/>
    <lineage>
        <taxon>Bacteria</taxon>
        <taxon>Pseudomonadati</taxon>
        <taxon>Myxococcota</taxon>
        <taxon>Myxococcia</taxon>
        <taxon>Myxococcales</taxon>
        <taxon>Cystobacterineae</taxon>
        <taxon>Archangiaceae</taxon>
        <taxon>Stigmatella</taxon>
    </lineage>
</organism>
<dbReference type="InterPro" id="IPR039425">
    <property type="entry name" value="RNA_pol_sigma-70-like"/>
</dbReference>
<dbReference type="InterPro" id="IPR013249">
    <property type="entry name" value="RNA_pol_sigma70_r4_t2"/>
</dbReference>
<evidence type="ECO:0000259" key="8">
    <source>
        <dbReference type="Pfam" id="PF08281"/>
    </source>
</evidence>
<dbReference type="InterPro" id="IPR007627">
    <property type="entry name" value="RNA_pol_sigma70_r2"/>
</dbReference>
<keyword evidence="10" id="KW-1185">Reference proteome</keyword>
<dbReference type="SUPFAM" id="SSF88946">
    <property type="entry name" value="Sigma2 domain of RNA polymerase sigma factors"/>
    <property type="match status" value="1"/>
</dbReference>
<dbReference type="Gene3D" id="1.10.10.10">
    <property type="entry name" value="Winged helix-like DNA-binding domain superfamily/Winged helix DNA-binding domain"/>
    <property type="match status" value="1"/>
</dbReference>
<dbReference type="InterPro" id="IPR000838">
    <property type="entry name" value="RNA_pol_sigma70_ECF_CS"/>
</dbReference>
<evidence type="ECO:0000256" key="4">
    <source>
        <dbReference type="ARBA" id="ARBA00023125"/>
    </source>
</evidence>
<proteinExistence type="inferred from homology"/>
<dbReference type="PANTHER" id="PTHR43133:SF8">
    <property type="entry name" value="RNA POLYMERASE SIGMA FACTOR HI_1459-RELATED"/>
    <property type="match status" value="1"/>
</dbReference>
<evidence type="ECO:0000256" key="5">
    <source>
        <dbReference type="ARBA" id="ARBA00023163"/>
    </source>
</evidence>
<dbReference type="Proteomes" id="UP000199181">
    <property type="component" value="Unassembled WGS sequence"/>
</dbReference>
<dbReference type="NCBIfam" id="TIGR02937">
    <property type="entry name" value="sigma70-ECF"/>
    <property type="match status" value="1"/>
</dbReference>
<accession>A0A1I0KMI9</accession>
<dbReference type="GO" id="GO:0003677">
    <property type="term" value="F:DNA binding"/>
    <property type="evidence" value="ECO:0007669"/>
    <property type="project" value="UniProtKB-KW"/>
</dbReference>
<evidence type="ECO:0000256" key="6">
    <source>
        <dbReference type="RuleBase" id="RU000716"/>
    </source>
</evidence>
<dbReference type="Pfam" id="PF08281">
    <property type="entry name" value="Sigma70_r4_2"/>
    <property type="match status" value="1"/>
</dbReference>
<feature type="domain" description="RNA polymerase sigma factor 70 region 4 type 2" evidence="8">
    <location>
        <begin position="113"/>
        <end position="165"/>
    </location>
</feature>
<dbReference type="SUPFAM" id="SSF88659">
    <property type="entry name" value="Sigma3 and sigma4 domains of RNA polymerase sigma factors"/>
    <property type="match status" value="1"/>
</dbReference>
<comment type="similarity">
    <text evidence="1 6">Belongs to the sigma-70 factor family. ECF subfamily.</text>
</comment>
<feature type="domain" description="RNA polymerase sigma-70 region 2" evidence="7">
    <location>
        <begin position="22"/>
        <end position="85"/>
    </location>
</feature>
<evidence type="ECO:0000256" key="3">
    <source>
        <dbReference type="ARBA" id="ARBA00023082"/>
    </source>
</evidence>
<keyword evidence="4 6" id="KW-0238">DNA-binding</keyword>
<evidence type="ECO:0000313" key="9">
    <source>
        <dbReference type="EMBL" id="SEU26322.1"/>
    </source>
</evidence>
<dbReference type="InterPro" id="IPR036388">
    <property type="entry name" value="WH-like_DNA-bd_sf"/>
</dbReference>
<dbReference type="Pfam" id="PF04542">
    <property type="entry name" value="Sigma70_r2"/>
    <property type="match status" value="1"/>
</dbReference>
<sequence>MDPGKASEPRPLSEPARQRLVSNYPRFRAFLLRRTGSEPVAEEVLQGVLVRVLERGAPALEGARWMAWFYRVLRNALADHVRHARAGERALAREARDAAGAVLQPGLKRSVCQCLHRELEALKPEYARAVRQVDLEERSLAEAAEASGITPNNAAVRLHRARQALKKRLEKTCGACAAQGCLDCDCARSAAALVHERKDGD</sequence>
<dbReference type="Gene3D" id="1.10.1740.10">
    <property type="match status" value="1"/>
</dbReference>
<dbReference type="InterPro" id="IPR014284">
    <property type="entry name" value="RNA_pol_sigma-70_dom"/>
</dbReference>
<dbReference type="EMBL" id="FOIJ01000012">
    <property type="protein sequence ID" value="SEU26322.1"/>
    <property type="molecule type" value="Genomic_DNA"/>
</dbReference>
<name>A0A1I0KMI9_9BACT</name>
<keyword evidence="3 6" id="KW-0731">Sigma factor</keyword>
<evidence type="ECO:0000313" key="10">
    <source>
        <dbReference type="Proteomes" id="UP000199181"/>
    </source>
</evidence>
<reference evidence="10" key="1">
    <citation type="submission" date="2016-10" db="EMBL/GenBank/DDBJ databases">
        <authorList>
            <person name="Varghese N."/>
            <person name="Submissions S."/>
        </authorList>
    </citation>
    <scope>NUCLEOTIDE SEQUENCE [LARGE SCALE GENOMIC DNA]</scope>
    <source>
        <strain evidence="10">DSM 16858</strain>
    </source>
</reference>
<dbReference type="AlphaFoldDB" id="A0A1I0KMI9"/>
<evidence type="ECO:0000256" key="2">
    <source>
        <dbReference type="ARBA" id="ARBA00023015"/>
    </source>
</evidence>
<dbReference type="PROSITE" id="PS01063">
    <property type="entry name" value="SIGMA70_ECF"/>
    <property type="match status" value="1"/>
</dbReference>
<evidence type="ECO:0000256" key="1">
    <source>
        <dbReference type="ARBA" id="ARBA00010641"/>
    </source>
</evidence>
<evidence type="ECO:0000259" key="7">
    <source>
        <dbReference type="Pfam" id="PF04542"/>
    </source>
</evidence>
<dbReference type="PANTHER" id="PTHR43133">
    <property type="entry name" value="RNA POLYMERASE ECF-TYPE SIGMA FACTO"/>
    <property type="match status" value="1"/>
</dbReference>
<dbReference type="GO" id="GO:0016987">
    <property type="term" value="F:sigma factor activity"/>
    <property type="evidence" value="ECO:0007669"/>
    <property type="project" value="UniProtKB-KW"/>
</dbReference>